<accession>A0A821E1S2</accession>
<feature type="domain" description="Peptidase S9 prolyl oligopeptidase catalytic" evidence="3">
    <location>
        <begin position="4"/>
        <end position="92"/>
    </location>
</feature>
<evidence type="ECO:0000313" key="5">
    <source>
        <dbReference type="Proteomes" id="UP000663851"/>
    </source>
</evidence>
<reference evidence="4" key="1">
    <citation type="submission" date="2021-02" db="EMBL/GenBank/DDBJ databases">
        <authorList>
            <person name="Nowell W R."/>
        </authorList>
    </citation>
    <scope>NUCLEOTIDE SEQUENCE</scope>
</reference>
<dbReference type="EMBL" id="CAJOBO010017676">
    <property type="protein sequence ID" value="CAF4628867.1"/>
    <property type="molecule type" value="Genomic_DNA"/>
</dbReference>
<sequence length="93" mass="10796">FAALKRYKYIDETRAIALGSGYGGYMINWIAGHPEMSQRFRALICHAGIFDMREMADSTEELWFIEHDADGFTLYDNPEAYEKFNPVNHVANW</sequence>
<dbReference type="PANTHER" id="PTHR42776:SF13">
    <property type="entry name" value="DIPEPTIDYL-PEPTIDASE 5"/>
    <property type="match status" value="1"/>
</dbReference>
<gene>
    <name evidence="4" type="ORF">HFQ381_LOCUS34618</name>
</gene>
<keyword evidence="2" id="KW-0378">Hydrolase</keyword>
<feature type="non-terminal residue" evidence="4">
    <location>
        <position position="93"/>
    </location>
</feature>
<keyword evidence="1" id="KW-0732">Signal</keyword>
<organism evidence="4 5">
    <name type="scientific">Rotaria socialis</name>
    <dbReference type="NCBI Taxonomy" id="392032"/>
    <lineage>
        <taxon>Eukaryota</taxon>
        <taxon>Metazoa</taxon>
        <taxon>Spiralia</taxon>
        <taxon>Gnathifera</taxon>
        <taxon>Rotifera</taxon>
        <taxon>Eurotatoria</taxon>
        <taxon>Bdelloidea</taxon>
        <taxon>Philodinida</taxon>
        <taxon>Philodinidae</taxon>
        <taxon>Rotaria</taxon>
    </lineage>
</organism>
<evidence type="ECO:0000256" key="2">
    <source>
        <dbReference type="ARBA" id="ARBA00022801"/>
    </source>
</evidence>
<evidence type="ECO:0000313" key="4">
    <source>
        <dbReference type="EMBL" id="CAF4628867.1"/>
    </source>
</evidence>
<dbReference type="SUPFAM" id="SSF53474">
    <property type="entry name" value="alpha/beta-Hydrolases"/>
    <property type="match status" value="1"/>
</dbReference>
<dbReference type="InterPro" id="IPR001375">
    <property type="entry name" value="Peptidase_S9_cat"/>
</dbReference>
<dbReference type="AlphaFoldDB" id="A0A821E1S2"/>
<dbReference type="GO" id="GO:0004252">
    <property type="term" value="F:serine-type endopeptidase activity"/>
    <property type="evidence" value="ECO:0007669"/>
    <property type="project" value="TreeGrafter"/>
</dbReference>
<dbReference type="Pfam" id="PF00326">
    <property type="entry name" value="Peptidase_S9"/>
    <property type="match status" value="1"/>
</dbReference>
<dbReference type="InterPro" id="IPR029058">
    <property type="entry name" value="AB_hydrolase_fold"/>
</dbReference>
<protein>
    <recommendedName>
        <fullName evidence="3">Peptidase S9 prolyl oligopeptidase catalytic domain-containing protein</fullName>
    </recommendedName>
</protein>
<name>A0A821E1S2_9BILA</name>
<comment type="caution">
    <text evidence="4">The sequence shown here is derived from an EMBL/GenBank/DDBJ whole genome shotgun (WGS) entry which is preliminary data.</text>
</comment>
<dbReference type="Proteomes" id="UP000663851">
    <property type="component" value="Unassembled WGS sequence"/>
</dbReference>
<proteinExistence type="predicted"/>
<evidence type="ECO:0000259" key="3">
    <source>
        <dbReference type="Pfam" id="PF00326"/>
    </source>
</evidence>
<dbReference type="GO" id="GO:0006508">
    <property type="term" value="P:proteolysis"/>
    <property type="evidence" value="ECO:0007669"/>
    <property type="project" value="InterPro"/>
</dbReference>
<evidence type="ECO:0000256" key="1">
    <source>
        <dbReference type="ARBA" id="ARBA00022729"/>
    </source>
</evidence>
<dbReference type="PANTHER" id="PTHR42776">
    <property type="entry name" value="SERINE PEPTIDASE S9 FAMILY MEMBER"/>
    <property type="match status" value="1"/>
</dbReference>
<feature type="non-terminal residue" evidence="4">
    <location>
        <position position="1"/>
    </location>
</feature>
<dbReference type="Gene3D" id="3.40.50.1820">
    <property type="entry name" value="alpha/beta hydrolase"/>
    <property type="match status" value="1"/>
</dbReference>